<dbReference type="EMBL" id="MLAK01000691">
    <property type="protein sequence ID" value="OHT07638.1"/>
    <property type="molecule type" value="Genomic_DNA"/>
</dbReference>
<comment type="caution">
    <text evidence="3">The sequence shown here is derived from an EMBL/GenBank/DDBJ whole genome shotgun (WGS) entry which is preliminary data.</text>
</comment>
<dbReference type="PANTHER" id="PTHR47026:SF2">
    <property type="entry name" value="FLAGELLAR ASSOCIATED PROTEIN"/>
    <property type="match status" value="1"/>
</dbReference>
<organism evidence="3 4">
    <name type="scientific">Tritrichomonas foetus</name>
    <dbReference type="NCBI Taxonomy" id="1144522"/>
    <lineage>
        <taxon>Eukaryota</taxon>
        <taxon>Metamonada</taxon>
        <taxon>Parabasalia</taxon>
        <taxon>Tritrichomonadida</taxon>
        <taxon>Tritrichomonadidae</taxon>
        <taxon>Tritrichomonas</taxon>
    </lineage>
</organism>
<feature type="compositionally biased region" description="Polar residues" evidence="2">
    <location>
        <begin position="385"/>
        <end position="421"/>
    </location>
</feature>
<feature type="compositionally biased region" description="Basic residues" evidence="2">
    <location>
        <begin position="445"/>
        <end position="454"/>
    </location>
</feature>
<accession>A0A1J4KDD4</accession>
<feature type="compositionally biased region" description="Basic and acidic residues" evidence="2">
    <location>
        <begin position="455"/>
        <end position="464"/>
    </location>
</feature>
<sequence>MIIKNFEKMLKVAPPSSSSRKNSRVRPPKYVYTNNDDLSVTEIVQSITNGLPIESIDPNLYRLVYQGLKSKRAALVQENNLRAICIVDNAMNEINLYYYKQTKKQELQKQREIERQAGKDQIEEEEKKKQKQDMKKEINSCVYLALNDQYDQIDPELYDPLAKELRKQQKKAIDQQNFAKAGAFDEAARRLLVLDNEIKYNQITTSRAQAYNQRVQTMRTDLSDLKYYFKTKLDEAKQKRDSDIAAYRKAVEEELAVFDQQFKEDPPTQYQKYSANYLNIRVQEKFLMKSKRFQEANELKAEADKIQAQEEAQFRMKYESDLEMKRNDLIRKLEEKIYAREEAANREFLKIQKSSQREIENANKALNHFENHAYELEQLATISNPTSNRNFSQKSYRYSPKSNYNQNMNEDYNGDNDNNMSRRMRQPPKSARAGPIGPPPSARTNRQKSRRSVRTSRDLRTPRDFAFERDSADIFRQRRAINNIMYTKRSNNLPSIRKSVS</sequence>
<dbReference type="AlphaFoldDB" id="A0A1J4KDD4"/>
<dbReference type="PANTHER" id="PTHR47026">
    <property type="entry name" value="PIGMENTOSA GTPASE REGULATOR-LIKE PROTEIN, PUTATIVE-RELATED"/>
    <property type="match status" value="1"/>
</dbReference>
<keyword evidence="1" id="KW-0175">Coiled coil</keyword>
<feature type="coiled-coil region" evidence="1">
    <location>
        <begin position="352"/>
        <end position="379"/>
    </location>
</feature>
<dbReference type="Proteomes" id="UP000179807">
    <property type="component" value="Unassembled WGS sequence"/>
</dbReference>
<gene>
    <name evidence="3" type="ORF">TRFO_24134</name>
</gene>
<dbReference type="RefSeq" id="XP_068360774.1">
    <property type="nucleotide sequence ID" value="XM_068503581.1"/>
</dbReference>
<name>A0A1J4KDD4_9EUKA</name>
<reference evidence="3" key="1">
    <citation type="submission" date="2016-10" db="EMBL/GenBank/DDBJ databases">
        <authorList>
            <person name="Benchimol M."/>
            <person name="Almeida L.G."/>
            <person name="Vasconcelos A.T."/>
            <person name="Perreira-Neves A."/>
            <person name="Rosa I.A."/>
            <person name="Tasca T."/>
            <person name="Bogo M.R."/>
            <person name="de Souza W."/>
        </authorList>
    </citation>
    <scope>NUCLEOTIDE SEQUENCE [LARGE SCALE GENOMIC DNA]</scope>
    <source>
        <strain evidence="3">K</strain>
    </source>
</reference>
<proteinExistence type="predicted"/>
<evidence type="ECO:0000313" key="4">
    <source>
        <dbReference type="Proteomes" id="UP000179807"/>
    </source>
</evidence>
<dbReference type="GeneID" id="94838285"/>
<keyword evidence="4" id="KW-1185">Reference proteome</keyword>
<protein>
    <submittedName>
        <fullName evidence="3">Uncharacterized protein</fullName>
    </submittedName>
</protein>
<evidence type="ECO:0000256" key="1">
    <source>
        <dbReference type="SAM" id="Coils"/>
    </source>
</evidence>
<dbReference type="VEuPathDB" id="TrichDB:TRFO_24134"/>
<evidence type="ECO:0000256" key="2">
    <source>
        <dbReference type="SAM" id="MobiDB-lite"/>
    </source>
</evidence>
<evidence type="ECO:0000313" key="3">
    <source>
        <dbReference type="EMBL" id="OHT07638.1"/>
    </source>
</evidence>
<feature type="region of interest" description="Disordered" evidence="2">
    <location>
        <begin position="110"/>
        <end position="131"/>
    </location>
</feature>
<feature type="region of interest" description="Disordered" evidence="2">
    <location>
        <begin position="385"/>
        <end position="464"/>
    </location>
</feature>